<evidence type="ECO:0008006" key="11">
    <source>
        <dbReference type="Google" id="ProtNLM"/>
    </source>
</evidence>
<comment type="caution">
    <text evidence="9">The sequence shown here is derived from an EMBL/GenBank/DDBJ whole genome shotgun (WGS) entry which is preliminary data.</text>
</comment>
<gene>
    <name evidence="9" type="ORF">ACAOBT_LOCUS2383</name>
</gene>
<dbReference type="GO" id="GO:0019752">
    <property type="term" value="P:carboxylic acid metabolic process"/>
    <property type="evidence" value="ECO:0007669"/>
    <property type="project" value="InterPro"/>
</dbReference>
<dbReference type="GO" id="GO:0030170">
    <property type="term" value="F:pyridoxal phosphate binding"/>
    <property type="evidence" value="ECO:0007669"/>
    <property type="project" value="InterPro"/>
</dbReference>
<keyword evidence="6 8" id="KW-0456">Lyase</keyword>
<evidence type="ECO:0000256" key="4">
    <source>
        <dbReference type="ARBA" id="ARBA00022793"/>
    </source>
</evidence>
<dbReference type="SUPFAM" id="SSF53383">
    <property type="entry name" value="PLP-dependent transferases"/>
    <property type="match status" value="1"/>
</dbReference>
<evidence type="ECO:0000256" key="5">
    <source>
        <dbReference type="ARBA" id="ARBA00022898"/>
    </source>
</evidence>
<dbReference type="AlphaFoldDB" id="A0A9P0JNN8"/>
<keyword evidence="4" id="KW-0210">Decarboxylase</keyword>
<evidence type="ECO:0000256" key="1">
    <source>
        <dbReference type="ARBA" id="ARBA00001933"/>
    </source>
</evidence>
<sequence>MPETTLLDFDEPATYSDAIASSSSSGLSSDEETSVIKKEHVKAYTQRKLSTTPSATTFEGIPTRKDHEEFLRNSIEIILKHAVFEGCDKRNKVLNFQHPKDLEKIFDLKLRSSPGTHEELLKLLKDTIHHSVKPGNPWFANQLFCGLDPYGLVGQWLTDALNPSVYTYEVAPAITLIEEEVLKEMRKFVGWSKGDGVFCPGGSMSNGYALNIARHFHCPDIKKKGVSAYPRLVSFVSDDAHYSTKKFSAFQGMGADNVYAVKTDERGKMIVSDLVENIERALKEGAKPFLVVATAGTTVLGAFDPINEIADVCQKYNLWLHVDGAWGGGVLMSRKHRAKMAGVERADSITWNPHKMLVVPQQCSVFLTKHEGLLAQTHSLKAAYLFQPDKFYDTSYDTGDKHVQCGRRADVLKFWFMWKAKGWSGFEKHVDKIFENADYFISKIKDRPDFDLIVPEPECTNCCFFYLPSSIRNMNKNDPTYKEKLHKVAPKMKERMMMAGTMMVAYQAVRGLPNFWRVLFQNSAMDKPDIDLLIQRFEEYGKDL</sequence>
<dbReference type="Proteomes" id="UP001152888">
    <property type="component" value="Unassembled WGS sequence"/>
</dbReference>
<comment type="subunit">
    <text evidence="3">Homodimer.</text>
</comment>
<comment type="cofactor">
    <cofactor evidence="1 7 8">
        <name>pyridoxal 5'-phosphate</name>
        <dbReference type="ChEBI" id="CHEBI:597326"/>
    </cofactor>
</comment>
<dbReference type="PANTHER" id="PTHR45677:SF12">
    <property type="entry name" value="BLACK, ISOFORM A"/>
    <property type="match status" value="1"/>
</dbReference>
<evidence type="ECO:0000256" key="2">
    <source>
        <dbReference type="ARBA" id="ARBA00009533"/>
    </source>
</evidence>
<dbReference type="OrthoDB" id="392571at2759"/>
<comment type="similarity">
    <text evidence="2 8">Belongs to the group II decarboxylase family.</text>
</comment>
<dbReference type="GO" id="GO:0005737">
    <property type="term" value="C:cytoplasm"/>
    <property type="evidence" value="ECO:0007669"/>
    <property type="project" value="TreeGrafter"/>
</dbReference>
<dbReference type="InterPro" id="IPR015421">
    <property type="entry name" value="PyrdxlP-dep_Trfase_major"/>
</dbReference>
<evidence type="ECO:0000256" key="7">
    <source>
        <dbReference type="PIRSR" id="PIRSR602129-50"/>
    </source>
</evidence>
<dbReference type="GO" id="GO:0016831">
    <property type="term" value="F:carboxy-lyase activity"/>
    <property type="evidence" value="ECO:0007669"/>
    <property type="project" value="UniProtKB-KW"/>
</dbReference>
<dbReference type="InterPro" id="IPR015424">
    <property type="entry name" value="PyrdxlP-dep_Trfase"/>
</dbReference>
<dbReference type="FunFam" id="3.40.640.10:FF:000016">
    <property type="entry name" value="Glutamate decarboxylase like 1"/>
    <property type="match status" value="1"/>
</dbReference>
<dbReference type="EMBL" id="CAKOFQ010006674">
    <property type="protein sequence ID" value="CAH1957955.1"/>
    <property type="molecule type" value="Genomic_DNA"/>
</dbReference>
<name>A0A9P0JNN8_ACAOB</name>
<dbReference type="CDD" id="cd06450">
    <property type="entry name" value="DOPA_deC_like"/>
    <property type="match status" value="1"/>
</dbReference>
<organism evidence="9 10">
    <name type="scientific">Acanthoscelides obtectus</name>
    <name type="common">Bean weevil</name>
    <name type="synonym">Bruchus obtectus</name>
    <dbReference type="NCBI Taxonomy" id="200917"/>
    <lineage>
        <taxon>Eukaryota</taxon>
        <taxon>Metazoa</taxon>
        <taxon>Ecdysozoa</taxon>
        <taxon>Arthropoda</taxon>
        <taxon>Hexapoda</taxon>
        <taxon>Insecta</taxon>
        <taxon>Pterygota</taxon>
        <taxon>Neoptera</taxon>
        <taxon>Endopterygota</taxon>
        <taxon>Coleoptera</taxon>
        <taxon>Polyphaga</taxon>
        <taxon>Cucujiformia</taxon>
        <taxon>Chrysomeloidea</taxon>
        <taxon>Chrysomelidae</taxon>
        <taxon>Bruchinae</taxon>
        <taxon>Bruchini</taxon>
        <taxon>Acanthoscelides</taxon>
    </lineage>
</organism>
<evidence type="ECO:0000313" key="9">
    <source>
        <dbReference type="EMBL" id="CAH1957955.1"/>
    </source>
</evidence>
<accession>A0A9P0JNN8</accession>
<evidence type="ECO:0000313" key="10">
    <source>
        <dbReference type="Proteomes" id="UP001152888"/>
    </source>
</evidence>
<dbReference type="PANTHER" id="PTHR45677">
    <property type="entry name" value="GLUTAMATE DECARBOXYLASE-RELATED"/>
    <property type="match status" value="1"/>
</dbReference>
<dbReference type="InterPro" id="IPR002129">
    <property type="entry name" value="PyrdxlP-dep_de-COase"/>
</dbReference>
<dbReference type="Pfam" id="PF00282">
    <property type="entry name" value="Pyridoxal_deC"/>
    <property type="match status" value="1"/>
</dbReference>
<dbReference type="Gene3D" id="3.40.640.10">
    <property type="entry name" value="Type I PLP-dependent aspartate aminotransferase-like (Major domain)"/>
    <property type="match status" value="1"/>
</dbReference>
<proteinExistence type="inferred from homology"/>
<evidence type="ECO:0000256" key="3">
    <source>
        <dbReference type="ARBA" id="ARBA00011738"/>
    </source>
</evidence>
<reference evidence="9" key="1">
    <citation type="submission" date="2022-03" db="EMBL/GenBank/DDBJ databases">
        <authorList>
            <person name="Sayadi A."/>
        </authorList>
    </citation>
    <scope>NUCLEOTIDE SEQUENCE</scope>
</reference>
<protein>
    <recommendedName>
        <fullName evidence="11">Glutamate decarboxylase</fullName>
    </recommendedName>
</protein>
<evidence type="ECO:0000256" key="8">
    <source>
        <dbReference type="RuleBase" id="RU000382"/>
    </source>
</evidence>
<dbReference type="Gene3D" id="3.90.1150.170">
    <property type="match status" value="1"/>
</dbReference>
<keyword evidence="5 7" id="KW-0663">Pyridoxal phosphate</keyword>
<feature type="modified residue" description="N6-(pyridoxal phosphate)lysine" evidence="7">
    <location>
        <position position="355"/>
    </location>
</feature>
<evidence type="ECO:0000256" key="6">
    <source>
        <dbReference type="ARBA" id="ARBA00023239"/>
    </source>
</evidence>
<keyword evidence="10" id="KW-1185">Reference proteome</keyword>